<organism evidence="2 3">
    <name type="scientific">Oryza rufipogon</name>
    <name type="common">Brownbeard rice</name>
    <name type="synonym">Asian wild rice</name>
    <dbReference type="NCBI Taxonomy" id="4529"/>
    <lineage>
        <taxon>Eukaryota</taxon>
        <taxon>Viridiplantae</taxon>
        <taxon>Streptophyta</taxon>
        <taxon>Embryophyta</taxon>
        <taxon>Tracheophyta</taxon>
        <taxon>Spermatophyta</taxon>
        <taxon>Magnoliopsida</taxon>
        <taxon>Liliopsida</taxon>
        <taxon>Poales</taxon>
        <taxon>Poaceae</taxon>
        <taxon>BOP clade</taxon>
        <taxon>Oryzoideae</taxon>
        <taxon>Oryzeae</taxon>
        <taxon>Oryzinae</taxon>
        <taxon>Oryza</taxon>
    </lineage>
</organism>
<evidence type="ECO:0000256" key="1">
    <source>
        <dbReference type="SAM" id="MobiDB-lite"/>
    </source>
</evidence>
<reference evidence="2" key="2">
    <citation type="submission" date="2015-06" db="UniProtKB">
        <authorList>
            <consortium name="EnsemblPlants"/>
        </authorList>
    </citation>
    <scope>IDENTIFICATION</scope>
</reference>
<dbReference type="AlphaFoldDB" id="A0A0E0Q9U9"/>
<proteinExistence type="predicted"/>
<feature type="compositionally biased region" description="Gly residues" evidence="1">
    <location>
        <begin position="103"/>
        <end position="127"/>
    </location>
</feature>
<dbReference type="HOGENOM" id="CLU_1339439_0_0_1"/>
<evidence type="ECO:0000313" key="2">
    <source>
        <dbReference type="EnsemblPlants" id="ORUFI07G19280.1"/>
    </source>
</evidence>
<feature type="compositionally biased region" description="Polar residues" evidence="1">
    <location>
        <begin position="69"/>
        <end position="80"/>
    </location>
</feature>
<dbReference type="Proteomes" id="UP000008022">
    <property type="component" value="Unassembled WGS sequence"/>
</dbReference>
<feature type="compositionally biased region" description="Basic residues" evidence="1">
    <location>
        <begin position="1"/>
        <end position="12"/>
    </location>
</feature>
<accession>A0A0E0Q9U9</accession>
<feature type="compositionally biased region" description="Basic and acidic residues" evidence="1">
    <location>
        <begin position="33"/>
        <end position="43"/>
    </location>
</feature>
<dbReference type="EnsemblPlants" id="ORUFI07G19280.1">
    <property type="protein sequence ID" value="ORUFI07G19280.1"/>
    <property type="gene ID" value="ORUFI07G19280"/>
</dbReference>
<name>A0A0E0Q9U9_ORYRU</name>
<evidence type="ECO:0000313" key="3">
    <source>
        <dbReference type="Proteomes" id="UP000008022"/>
    </source>
</evidence>
<keyword evidence="3" id="KW-1185">Reference proteome</keyword>
<protein>
    <submittedName>
        <fullName evidence="2">Uncharacterized protein</fullName>
    </submittedName>
</protein>
<feature type="compositionally biased region" description="Basic residues" evidence="1">
    <location>
        <begin position="135"/>
        <end position="156"/>
    </location>
</feature>
<sequence length="205" mass="21630">MRRRRLARRARWREKTCVQAPAERRRWGRKRKSESAKPPHENHQPQWPKPPPLRFPATNTAPPPPFSHLRNSSSVASSTAPEERRRRGGVSDIVIRDGAAKPGVGGGHGGRGAGAAGEGAGGAGAGGRARAPGGRARRRAGGRRRRRPEAGRRRRVAPQGHVPQLLGAQLVAIAGAGSNGLLASAERAGPGWDGPHGGQPGRVVS</sequence>
<reference evidence="3" key="1">
    <citation type="submission" date="2013-06" db="EMBL/GenBank/DDBJ databases">
        <authorList>
            <person name="Zhao Q."/>
        </authorList>
    </citation>
    <scope>NUCLEOTIDE SEQUENCE</scope>
    <source>
        <strain evidence="3">cv. W1943</strain>
    </source>
</reference>
<dbReference type="Gramene" id="ORUFI07G19280.1">
    <property type="protein sequence ID" value="ORUFI07G19280.1"/>
    <property type="gene ID" value="ORUFI07G19280"/>
</dbReference>
<feature type="compositionally biased region" description="Gly residues" evidence="1">
    <location>
        <begin position="191"/>
        <end position="205"/>
    </location>
</feature>
<feature type="region of interest" description="Disordered" evidence="1">
    <location>
        <begin position="1"/>
        <end position="163"/>
    </location>
</feature>
<feature type="region of interest" description="Disordered" evidence="1">
    <location>
        <begin position="182"/>
        <end position="205"/>
    </location>
</feature>